<dbReference type="GO" id="GO:0003677">
    <property type="term" value="F:DNA binding"/>
    <property type="evidence" value="ECO:0007669"/>
    <property type="project" value="UniProtKB-KW"/>
</dbReference>
<feature type="domain" description="DNA methylase N-4/N-6" evidence="9">
    <location>
        <begin position="27"/>
        <end position="82"/>
    </location>
</feature>
<dbReference type="InterPro" id="IPR001091">
    <property type="entry name" value="RM_Methyltransferase"/>
</dbReference>
<evidence type="ECO:0000256" key="6">
    <source>
        <dbReference type="ARBA" id="ARBA00023125"/>
    </source>
</evidence>
<dbReference type="Gene3D" id="3.40.50.150">
    <property type="entry name" value="Vaccinia Virus protein VP39"/>
    <property type="match status" value="2"/>
</dbReference>
<dbReference type="GO" id="GO:0008170">
    <property type="term" value="F:N-methyltransferase activity"/>
    <property type="evidence" value="ECO:0007669"/>
    <property type="project" value="InterPro"/>
</dbReference>
<keyword evidence="11" id="KW-1185">Reference proteome</keyword>
<evidence type="ECO:0000256" key="5">
    <source>
        <dbReference type="ARBA" id="ARBA00022747"/>
    </source>
</evidence>
<dbReference type="GO" id="GO:0032259">
    <property type="term" value="P:methylation"/>
    <property type="evidence" value="ECO:0007669"/>
    <property type="project" value="UniProtKB-KW"/>
</dbReference>
<comment type="similarity">
    <text evidence="1">Belongs to the N(4)/N(6)-methyltransferase family. N(4) subfamily.</text>
</comment>
<evidence type="ECO:0000313" key="11">
    <source>
        <dbReference type="Proteomes" id="UP000182977"/>
    </source>
</evidence>
<keyword evidence="2 10" id="KW-0489">Methyltransferase</keyword>
<reference evidence="11" key="1">
    <citation type="submission" date="2016-10" db="EMBL/GenBank/DDBJ databases">
        <authorList>
            <person name="Varghese N."/>
            <person name="Submissions S."/>
        </authorList>
    </citation>
    <scope>NUCLEOTIDE SEQUENCE [LARGE SCALE GENOMIC DNA]</scope>
    <source>
        <strain evidence="11">DSM 45079</strain>
    </source>
</reference>
<dbReference type="GO" id="GO:0015667">
    <property type="term" value="F:site-specific DNA-methyltransferase (cytosine-N4-specific) activity"/>
    <property type="evidence" value="ECO:0007669"/>
    <property type="project" value="UniProtKB-EC"/>
</dbReference>
<evidence type="ECO:0000256" key="8">
    <source>
        <dbReference type="RuleBase" id="RU362026"/>
    </source>
</evidence>
<organism evidence="10 11">
    <name type="scientific">Jiangella alkaliphila</name>
    <dbReference type="NCBI Taxonomy" id="419479"/>
    <lineage>
        <taxon>Bacteria</taxon>
        <taxon>Bacillati</taxon>
        <taxon>Actinomycetota</taxon>
        <taxon>Actinomycetes</taxon>
        <taxon>Jiangellales</taxon>
        <taxon>Jiangellaceae</taxon>
        <taxon>Jiangella</taxon>
    </lineage>
</organism>
<gene>
    <name evidence="10" type="ORF">SAMN04488563_1178</name>
</gene>
<dbReference type="Pfam" id="PF01555">
    <property type="entry name" value="N6_N4_Mtase"/>
    <property type="match status" value="1"/>
</dbReference>
<dbReference type="SUPFAM" id="SSF53335">
    <property type="entry name" value="S-adenosyl-L-methionine-dependent methyltransferases"/>
    <property type="match status" value="1"/>
</dbReference>
<dbReference type="AlphaFoldDB" id="A0A1H2HQ03"/>
<keyword evidence="5" id="KW-0680">Restriction system</keyword>
<name>A0A1H2HQ03_9ACTN</name>
<accession>A0A1H2HQ03</accession>
<evidence type="ECO:0000256" key="4">
    <source>
        <dbReference type="ARBA" id="ARBA00022691"/>
    </source>
</evidence>
<evidence type="ECO:0000256" key="3">
    <source>
        <dbReference type="ARBA" id="ARBA00022679"/>
    </source>
</evidence>
<dbReference type="PRINTS" id="PR00508">
    <property type="entry name" value="S21N4MTFRASE"/>
</dbReference>
<comment type="catalytic activity">
    <reaction evidence="7">
        <text>a 2'-deoxycytidine in DNA + S-adenosyl-L-methionine = an N(4)-methyl-2'-deoxycytidine in DNA + S-adenosyl-L-homocysteine + H(+)</text>
        <dbReference type="Rhea" id="RHEA:16857"/>
        <dbReference type="Rhea" id="RHEA-COMP:11369"/>
        <dbReference type="Rhea" id="RHEA-COMP:13674"/>
        <dbReference type="ChEBI" id="CHEBI:15378"/>
        <dbReference type="ChEBI" id="CHEBI:57856"/>
        <dbReference type="ChEBI" id="CHEBI:59789"/>
        <dbReference type="ChEBI" id="CHEBI:85452"/>
        <dbReference type="ChEBI" id="CHEBI:137933"/>
        <dbReference type="EC" id="2.1.1.113"/>
    </reaction>
</comment>
<evidence type="ECO:0000256" key="7">
    <source>
        <dbReference type="ARBA" id="ARBA00049120"/>
    </source>
</evidence>
<evidence type="ECO:0000313" key="10">
    <source>
        <dbReference type="EMBL" id="SDU33925.1"/>
    </source>
</evidence>
<evidence type="ECO:0000256" key="2">
    <source>
        <dbReference type="ARBA" id="ARBA00022603"/>
    </source>
</evidence>
<protein>
    <recommendedName>
        <fullName evidence="8">Methyltransferase</fullName>
        <ecNumber evidence="8">2.1.1.-</ecNumber>
    </recommendedName>
</protein>
<keyword evidence="4" id="KW-0949">S-adenosyl-L-methionine</keyword>
<dbReference type="InterPro" id="IPR017985">
    <property type="entry name" value="MeTrfase_CN4_CS"/>
</dbReference>
<proteinExistence type="inferred from homology"/>
<sequence>MVRMRPWLQQWMDDLVNERYVEADENVHFTENLAETVIAEYSLPGQLVLDPFAGFGTTLVVAERMGRSGLGIELLAERAEMVRRRLGGAGEVITGDARKVGALVDRPVDLCLTSPPYMTLENHPENPLNAYETLDGDYGSYLGELDRIFGQVAGLLRPWGHLVLNVGNMVDDGVATTLAWDVGRIVGRHLTFRQETFLCWDEQPEWLTGDYCLVFQRTAEEPPPGVRPGRRAGPTH</sequence>
<dbReference type="CDD" id="cd02440">
    <property type="entry name" value="AdoMet_MTases"/>
    <property type="match status" value="1"/>
</dbReference>
<evidence type="ECO:0000259" key="9">
    <source>
        <dbReference type="Pfam" id="PF01555"/>
    </source>
</evidence>
<dbReference type="PROSITE" id="PS00093">
    <property type="entry name" value="N4_MTASE"/>
    <property type="match status" value="1"/>
</dbReference>
<dbReference type="InterPro" id="IPR002941">
    <property type="entry name" value="DNA_methylase_N4/N6"/>
</dbReference>
<dbReference type="EMBL" id="LT629791">
    <property type="protein sequence ID" value="SDU33925.1"/>
    <property type="molecule type" value="Genomic_DNA"/>
</dbReference>
<keyword evidence="3" id="KW-0808">Transferase</keyword>
<keyword evidence="6" id="KW-0238">DNA-binding</keyword>
<evidence type="ECO:0000256" key="1">
    <source>
        <dbReference type="ARBA" id="ARBA00010203"/>
    </source>
</evidence>
<dbReference type="GO" id="GO:0009307">
    <property type="term" value="P:DNA restriction-modification system"/>
    <property type="evidence" value="ECO:0007669"/>
    <property type="project" value="UniProtKB-KW"/>
</dbReference>
<dbReference type="STRING" id="419479.SAMN04488563_1178"/>
<dbReference type="Proteomes" id="UP000182977">
    <property type="component" value="Chromosome I"/>
</dbReference>
<dbReference type="EC" id="2.1.1.-" evidence="8"/>
<dbReference type="InterPro" id="IPR029063">
    <property type="entry name" value="SAM-dependent_MTases_sf"/>
</dbReference>